<organism evidence="8 9">
    <name type="scientific">Limimaricola cinnabarinus</name>
    <dbReference type="NCBI Taxonomy" id="1125964"/>
    <lineage>
        <taxon>Bacteria</taxon>
        <taxon>Pseudomonadati</taxon>
        <taxon>Pseudomonadota</taxon>
        <taxon>Alphaproteobacteria</taxon>
        <taxon>Rhodobacterales</taxon>
        <taxon>Paracoccaceae</taxon>
        <taxon>Limimaricola</taxon>
    </lineage>
</organism>
<dbReference type="SMART" id="SM00448">
    <property type="entry name" value="REC"/>
    <property type="match status" value="1"/>
</dbReference>
<evidence type="ECO:0000256" key="2">
    <source>
        <dbReference type="ARBA" id="ARBA00012438"/>
    </source>
</evidence>
<dbReference type="Pfam" id="PF00072">
    <property type="entry name" value="Response_reg"/>
    <property type="match status" value="1"/>
</dbReference>
<dbReference type="EMBL" id="NQWH01000003">
    <property type="protein sequence ID" value="PHP29190.1"/>
    <property type="molecule type" value="Genomic_DNA"/>
</dbReference>
<dbReference type="Pfam" id="PF02518">
    <property type="entry name" value="HATPase_c"/>
    <property type="match status" value="1"/>
</dbReference>
<dbReference type="FunFam" id="1.10.287.130:FF:000037">
    <property type="entry name" value="Hybrid sensor histidine kinase/response regulator"/>
    <property type="match status" value="1"/>
</dbReference>
<dbReference type="CDD" id="cd00082">
    <property type="entry name" value="HisKA"/>
    <property type="match status" value="1"/>
</dbReference>
<keyword evidence="5" id="KW-1133">Transmembrane helix</keyword>
<dbReference type="Gene3D" id="3.30.565.10">
    <property type="entry name" value="Histidine kinase-like ATPase, C-terminal domain"/>
    <property type="match status" value="1"/>
</dbReference>
<keyword evidence="8" id="KW-0808">Transferase</keyword>
<gene>
    <name evidence="8" type="ORF">CJ301_01540</name>
</gene>
<dbReference type="SUPFAM" id="SSF55874">
    <property type="entry name" value="ATPase domain of HSP90 chaperone/DNA topoisomerase II/histidine kinase"/>
    <property type="match status" value="1"/>
</dbReference>
<dbReference type="SUPFAM" id="SSF52172">
    <property type="entry name" value="CheY-like"/>
    <property type="match status" value="1"/>
</dbReference>
<evidence type="ECO:0000256" key="4">
    <source>
        <dbReference type="PROSITE-ProRule" id="PRU00169"/>
    </source>
</evidence>
<evidence type="ECO:0000259" key="7">
    <source>
        <dbReference type="PROSITE" id="PS50110"/>
    </source>
</evidence>
<dbReference type="SMART" id="SM00387">
    <property type="entry name" value="HATPase_c"/>
    <property type="match status" value="1"/>
</dbReference>
<dbReference type="InterPro" id="IPR011006">
    <property type="entry name" value="CheY-like_superfamily"/>
</dbReference>
<reference evidence="8 9" key="1">
    <citation type="submission" date="2017-08" db="EMBL/GenBank/DDBJ databases">
        <title>Draft Genome Sequence of Loktanella cinnabarina Strain XM1, Isolated from Coastal Surface Water.</title>
        <authorList>
            <person name="Ma R."/>
            <person name="Wang J."/>
            <person name="Wang Q."/>
            <person name="Ma Z."/>
            <person name="Li J."/>
            <person name="Chen L."/>
        </authorList>
    </citation>
    <scope>NUCLEOTIDE SEQUENCE [LARGE SCALE GENOMIC DNA]</scope>
    <source>
        <strain evidence="8 9">XM1</strain>
    </source>
</reference>
<feature type="domain" description="Histidine kinase" evidence="6">
    <location>
        <begin position="411"/>
        <end position="634"/>
    </location>
</feature>
<dbReference type="PROSITE" id="PS50109">
    <property type="entry name" value="HIS_KIN"/>
    <property type="match status" value="1"/>
</dbReference>
<sequence>MSERTSKEAEVVELDLPAMAADDGDALPGAAHLAAILGMASMALAAAALSPDGHAALALLLLGSTLACVAGLFGIRRLRRARLRRDLVRLGARIIERDTVPGLLSDMQGTILDCNLAASQRFGARCGTLAAALSRHFATPSATLSRLRQRAAIEGSAQDMIATRRGHLRLTVTRLGAGALLWRIDDLTERTGTGRAADALGLPMLTAGPTGTILYMNEACRALTGGRASTLEAIFGPEPPRPGQVQLLHGTPEPTEAIMAEIPAAAGRREIYLLPPDSVPRDPESTGIDGFPVPLLRLDRAGIILDANQAAQTLLPEPPGPGARLSDLLEGLGRPLGDWLAEAAEGRAVPGPQFLKLRGPGRDTVLQVTLGKADASGCLVAVLYDATEHKSLEAQFVQAQKMQAIGQLAGGIAHDFNNLLTAISGHCDLLLLRHDKDDQDFGDLTQIHQNANRAASLVGQLLAYSRKQNLRLEQLDLRDTLSDLTHLLNRLVGEKVRLTLNHDPDLKQVRADRRQLEQVLMNLVVNARDAMAQGGEIVVETDNLWLDAPMHRDRAIVPAGEWVRIRVMDHGCGIPPEKLHKIFEPFYTTKRPGEGTGLGLSTVYGIVKQSGGYVFVDSAPGEGSCFTLMLPHRAPLAEPERPARPAEPGPLARHAEGVVLLVEDEAPVRAFAARALRLRGLTVLEAEDAEAALALLADPELKVDIFVTDVIMPGKDGPTWVREALVDRPQTQVVFVSGYAEDAFAEQQAGIPNSVFLPKPFSLTDLATTVQSRIAC</sequence>
<dbReference type="Gene3D" id="1.10.287.130">
    <property type="match status" value="1"/>
</dbReference>
<dbReference type="SMART" id="SM00388">
    <property type="entry name" value="HisKA"/>
    <property type="match status" value="1"/>
</dbReference>
<dbReference type="Gene3D" id="3.40.50.2300">
    <property type="match status" value="1"/>
</dbReference>
<dbReference type="PROSITE" id="PS50110">
    <property type="entry name" value="RESPONSE_REGULATORY"/>
    <property type="match status" value="1"/>
</dbReference>
<feature type="transmembrane region" description="Helical" evidence="5">
    <location>
        <begin position="29"/>
        <end position="49"/>
    </location>
</feature>
<protein>
    <recommendedName>
        <fullName evidence="2">histidine kinase</fullName>
        <ecNumber evidence="2">2.7.13.3</ecNumber>
    </recommendedName>
</protein>
<dbReference type="AlphaFoldDB" id="A0A2G1MKN9"/>
<dbReference type="SUPFAM" id="SSF47384">
    <property type="entry name" value="Homodimeric domain of signal transducing histidine kinase"/>
    <property type="match status" value="1"/>
</dbReference>
<evidence type="ECO:0000259" key="6">
    <source>
        <dbReference type="PROSITE" id="PS50109"/>
    </source>
</evidence>
<dbReference type="PANTHER" id="PTHR43065:SF42">
    <property type="entry name" value="TWO-COMPONENT SENSOR PPRA"/>
    <property type="match status" value="1"/>
</dbReference>
<feature type="transmembrane region" description="Helical" evidence="5">
    <location>
        <begin position="55"/>
        <end position="75"/>
    </location>
</feature>
<dbReference type="InterPro" id="IPR036097">
    <property type="entry name" value="HisK_dim/P_sf"/>
</dbReference>
<evidence type="ECO:0000313" key="8">
    <source>
        <dbReference type="EMBL" id="PHP29190.1"/>
    </source>
</evidence>
<dbReference type="PANTHER" id="PTHR43065">
    <property type="entry name" value="SENSOR HISTIDINE KINASE"/>
    <property type="match status" value="1"/>
</dbReference>
<evidence type="ECO:0000256" key="1">
    <source>
        <dbReference type="ARBA" id="ARBA00000085"/>
    </source>
</evidence>
<comment type="caution">
    <text evidence="8">The sequence shown here is derived from an EMBL/GenBank/DDBJ whole genome shotgun (WGS) entry which is preliminary data.</text>
</comment>
<dbReference type="PRINTS" id="PR00344">
    <property type="entry name" value="BCTRLSENSOR"/>
</dbReference>
<accession>A0A2G1MKN9</accession>
<dbReference type="Proteomes" id="UP000221860">
    <property type="component" value="Unassembled WGS sequence"/>
</dbReference>
<evidence type="ECO:0000256" key="3">
    <source>
        <dbReference type="ARBA" id="ARBA00022553"/>
    </source>
</evidence>
<proteinExistence type="predicted"/>
<dbReference type="OrthoDB" id="9796100at2"/>
<dbReference type="EC" id="2.7.13.3" evidence="2"/>
<keyword evidence="5" id="KW-0472">Membrane</keyword>
<keyword evidence="8" id="KW-0418">Kinase</keyword>
<dbReference type="InterPro" id="IPR003594">
    <property type="entry name" value="HATPase_dom"/>
</dbReference>
<dbReference type="InterPro" id="IPR005467">
    <property type="entry name" value="His_kinase_dom"/>
</dbReference>
<dbReference type="InterPro" id="IPR003661">
    <property type="entry name" value="HisK_dim/P_dom"/>
</dbReference>
<dbReference type="Pfam" id="PF00512">
    <property type="entry name" value="HisKA"/>
    <property type="match status" value="1"/>
</dbReference>
<keyword evidence="5" id="KW-0812">Transmembrane</keyword>
<comment type="catalytic activity">
    <reaction evidence="1">
        <text>ATP + protein L-histidine = ADP + protein N-phospho-L-histidine.</text>
        <dbReference type="EC" id="2.7.13.3"/>
    </reaction>
</comment>
<feature type="modified residue" description="4-aspartylphosphate" evidence="4">
    <location>
        <position position="709"/>
    </location>
</feature>
<evidence type="ECO:0000313" key="9">
    <source>
        <dbReference type="Proteomes" id="UP000221860"/>
    </source>
</evidence>
<keyword evidence="9" id="KW-1185">Reference proteome</keyword>
<keyword evidence="3 4" id="KW-0597">Phosphoprotein</keyword>
<evidence type="ECO:0000256" key="5">
    <source>
        <dbReference type="SAM" id="Phobius"/>
    </source>
</evidence>
<dbReference type="InterPro" id="IPR004358">
    <property type="entry name" value="Sig_transdc_His_kin-like_C"/>
</dbReference>
<dbReference type="InterPro" id="IPR001789">
    <property type="entry name" value="Sig_transdc_resp-reg_receiver"/>
</dbReference>
<dbReference type="InterPro" id="IPR036890">
    <property type="entry name" value="HATPase_C_sf"/>
</dbReference>
<dbReference type="GO" id="GO:0000155">
    <property type="term" value="F:phosphorelay sensor kinase activity"/>
    <property type="evidence" value="ECO:0007669"/>
    <property type="project" value="InterPro"/>
</dbReference>
<feature type="domain" description="Response regulatory" evidence="7">
    <location>
        <begin position="658"/>
        <end position="774"/>
    </location>
</feature>
<name>A0A2G1MKN9_9RHOB</name>